<dbReference type="GO" id="GO:0050385">
    <property type="term" value="F:ureidoglycolate lyase activity"/>
    <property type="evidence" value="ECO:0007669"/>
    <property type="project" value="UniProtKB-EC"/>
</dbReference>
<evidence type="ECO:0000256" key="4">
    <source>
        <dbReference type="ARBA" id="ARBA00047684"/>
    </source>
</evidence>
<gene>
    <name evidence="5" type="ORF">ACFSKO_03730</name>
</gene>
<accession>A0ABW5BGZ2</accession>
<comment type="subunit">
    <text evidence="1">Homodimer.</text>
</comment>
<dbReference type="InterPro" id="IPR007247">
    <property type="entry name" value="Ureidogly_lyase"/>
</dbReference>
<proteinExistence type="predicted"/>
<dbReference type="Proteomes" id="UP001597294">
    <property type="component" value="Unassembled WGS sequence"/>
</dbReference>
<protein>
    <submittedName>
        <fullName evidence="5">Ureidoglycolate lyase</fullName>
        <ecNumber evidence="5">4.3.2.3</ecNumber>
    </submittedName>
</protein>
<evidence type="ECO:0000256" key="1">
    <source>
        <dbReference type="ARBA" id="ARBA00011738"/>
    </source>
</evidence>
<sequence>MTSSKSIEKRSFNYMKPSVPAHLPVFEIPLVRATTKSLEGFGSVVTDYMNHPVEITQWPAQGWRPIDIGTGDEGGHLEGIFEFWWEGDILFGENMAVNDRYILGWSELPGQASKDTPNPDRTHLHIWHANYHPDGAQLFYPLDNKPFVVALAKTGDDMKPEDWTAFYCDGSFGVCIDSHIWHEAITPLSEKSRFYDKQGAVHARVSCDFTKEFGIFIKIPLDPTSL</sequence>
<keyword evidence="3 5" id="KW-0456">Lyase</keyword>
<dbReference type="EMBL" id="JBHUII010000001">
    <property type="protein sequence ID" value="MFD2204701.1"/>
    <property type="molecule type" value="Genomic_DNA"/>
</dbReference>
<keyword evidence="2" id="KW-0659">Purine metabolism</keyword>
<dbReference type="InterPro" id="IPR024060">
    <property type="entry name" value="Ureidoglycolate_lyase_dom_sf"/>
</dbReference>
<comment type="caution">
    <text evidence="5">The sequence shown here is derived from an EMBL/GenBank/DDBJ whole genome shotgun (WGS) entry which is preliminary data.</text>
</comment>
<dbReference type="InterPro" id="IPR011051">
    <property type="entry name" value="RmlC_Cupin_sf"/>
</dbReference>
<evidence type="ECO:0000313" key="6">
    <source>
        <dbReference type="Proteomes" id="UP001597294"/>
    </source>
</evidence>
<evidence type="ECO:0000256" key="3">
    <source>
        <dbReference type="ARBA" id="ARBA00023239"/>
    </source>
</evidence>
<evidence type="ECO:0000313" key="5">
    <source>
        <dbReference type="EMBL" id="MFD2204701.1"/>
    </source>
</evidence>
<reference evidence="6" key="1">
    <citation type="journal article" date="2019" name="Int. J. Syst. Evol. Microbiol.">
        <title>The Global Catalogue of Microorganisms (GCM) 10K type strain sequencing project: providing services to taxonomists for standard genome sequencing and annotation.</title>
        <authorList>
            <consortium name="The Broad Institute Genomics Platform"/>
            <consortium name="The Broad Institute Genome Sequencing Center for Infectious Disease"/>
            <person name="Wu L."/>
            <person name="Ma J."/>
        </authorList>
    </citation>
    <scope>NUCLEOTIDE SEQUENCE [LARGE SCALE GENOMIC DNA]</scope>
    <source>
        <strain evidence="6">CGMCC 4.7192</strain>
    </source>
</reference>
<dbReference type="Pfam" id="PF04115">
    <property type="entry name" value="Ureidogly_lyase"/>
    <property type="match status" value="1"/>
</dbReference>
<dbReference type="SUPFAM" id="SSF51182">
    <property type="entry name" value="RmlC-like cupins"/>
    <property type="match status" value="1"/>
</dbReference>
<keyword evidence="6" id="KW-1185">Reference proteome</keyword>
<comment type="catalytic activity">
    <reaction evidence="4">
        <text>(S)-ureidoglycolate = urea + glyoxylate</text>
        <dbReference type="Rhea" id="RHEA:11304"/>
        <dbReference type="ChEBI" id="CHEBI:16199"/>
        <dbReference type="ChEBI" id="CHEBI:36655"/>
        <dbReference type="ChEBI" id="CHEBI:57296"/>
        <dbReference type="EC" id="4.3.2.3"/>
    </reaction>
</comment>
<evidence type="ECO:0000256" key="2">
    <source>
        <dbReference type="ARBA" id="ARBA00022631"/>
    </source>
</evidence>
<dbReference type="EC" id="4.3.2.3" evidence="5"/>
<organism evidence="5 6">
    <name type="scientific">Kiloniella antarctica</name>
    <dbReference type="NCBI Taxonomy" id="1550907"/>
    <lineage>
        <taxon>Bacteria</taxon>
        <taxon>Pseudomonadati</taxon>
        <taxon>Pseudomonadota</taxon>
        <taxon>Alphaproteobacteria</taxon>
        <taxon>Rhodospirillales</taxon>
        <taxon>Kiloniellaceae</taxon>
        <taxon>Kiloniella</taxon>
    </lineage>
</organism>
<name>A0ABW5BGZ2_9PROT</name>
<dbReference type="Gene3D" id="2.60.120.480">
    <property type="entry name" value="Ureidoglycolate hydrolase"/>
    <property type="match status" value="1"/>
</dbReference>
<dbReference type="RefSeq" id="WP_380248545.1">
    <property type="nucleotide sequence ID" value="NZ_JBHUII010000001.1"/>
</dbReference>